<reference evidence="3" key="1">
    <citation type="submission" date="2022-07" db="EMBL/GenBank/DDBJ databases">
        <authorList>
            <person name="Trinca V."/>
            <person name="Uliana J.V.C."/>
            <person name="Torres T.T."/>
            <person name="Ward R.J."/>
            <person name="Monesi N."/>
        </authorList>
    </citation>
    <scope>NUCLEOTIDE SEQUENCE</scope>
    <source>
        <strain evidence="3">HSMRA1968</strain>
        <tissue evidence="3">Whole embryos</tissue>
    </source>
</reference>
<dbReference type="AlphaFoldDB" id="A0A9Q0NBP9"/>
<feature type="signal peptide" evidence="2">
    <location>
        <begin position="1"/>
        <end position="20"/>
    </location>
</feature>
<feature type="chain" id="PRO_5040474034" evidence="2">
    <location>
        <begin position="21"/>
        <end position="639"/>
    </location>
</feature>
<name>A0A9Q0NBP9_9DIPT</name>
<organism evidence="3 4">
    <name type="scientific">Pseudolycoriella hygida</name>
    <dbReference type="NCBI Taxonomy" id="35572"/>
    <lineage>
        <taxon>Eukaryota</taxon>
        <taxon>Metazoa</taxon>
        <taxon>Ecdysozoa</taxon>
        <taxon>Arthropoda</taxon>
        <taxon>Hexapoda</taxon>
        <taxon>Insecta</taxon>
        <taxon>Pterygota</taxon>
        <taxon>Neoptera</taxon>
        <taxon>Endopterygota</taxon>
        <taxon>Diptera</taxon>
        <taxon>Nematocera</taxon>
        <taxon>Sciaroidea</taxon>
        <taxon>Sciaridae</taxon>
        <taxon>Pseudolycoriella</taxon>
    </lineage>
</organism>
<dbReference type="EMBL" id="WJQU01000001">
    <property type="protein sequence ID" value="KAJ6647370.1"/>
    <property type="molecule type" value="Genomic_DNA"/>
</dbReference>
<protein>
    <submittedName>
        <fullName evidence="3">Uncharacterized protein</fullName>
    </submittedName>
</protein>
<sequence>MHFNLFVIPVLTLMLNAVNSAFLHKNDFQRALGSVKNSLSQDYLRSLSIYKRELQLLGFYPIVINNDGLEYVSVEPYFIDNDYDDSLYDMLKKKRKAKKAQEEFQKKQLKKLKKGGHLGKITQLPPLAYRWPLPPPIQQNQDIYPIEQTDDDHDSEEDSEDDKEDQKYRKNNHKTNFEQKSFVTNDAYGHNKFAPRENPTPVISKTSTTSMTTPQSVTTVFPNLDRETIQEVLEQQEIVNQTSEKPKTTSKDIPDDITLLEEVITDVNVTKSPEFNETDGTPKIESAEEHTFSTELSISSTTSTPTTPDDEDDEFPEDYEGWENEFFPEEEEPFRKSSPILENKENSPLLSTDTLPDYEHIDAITESPESVDNIPVSATEESNSIPDYVEKISYGTQIVHEPHPTGAELHSAIQVNPEAATNSTVNVDDMKPEESLSPPNEIDDDFESRSLTEKPVVTIEIDENNENSTAPIEVDDLNEEDTRDTLTGENLLAQNGVTEITMGETSTPTPTTGVPNVDENEQNDGELISLIPIIIKQMKLGNVNKEEMEILQQSFGLFWPFIEEEARRDSSSSKQMNPLFREIMHSVKKRVTKREATVRRYRRPVFRGIHHFDKGYDSKRRMRYYNERRRLRLPHYIFV</sequence>
<evidence type="ECO:0000256" key="1">
    <source>
        <dbReference type="SAM" id="MobiDB-lite"/>
    </source>
</evidence>
<accession>A0A9Q0NBP9</accession>
<feature type="region of interest" description="Disordered" evidence="1">
    <location>
        <begin position="421"/>
        <end position="446"/>
    </location>
</feature>
<feature type="compositionally biased region" description="Low complexity" evidence="1">
    <location>
        <begin position="204"/>
        <end position="215"/>
    </location>
</feature>
<feature type="compositionally biased region" description="Basic and acidic residues" evidence="1">
    <location>
        <begin position="280"/>
        <end position="292"/>
    </location>
</feature>
<feature type="region of interest" description="Disordered" evidence="1">
    <location>
        <begin position="148"/>
        <end position="215"/>
    </location>
</feature>
<keyword evidence="2" id="KW-0732">Signal</keyword>
<evidence type="ECO:0000313" key="4">
    <source>
        <dbReference type="Proteomes" id="UP001151699"/>
    </source>
</evidence>
<evidence type="ECO:0000313" key="3">
    <source>
        <dbReference type="EMBL" id="KAJ6647370.1"/>
    </source>
</evidence>
<feature type="compositionally biased region" description="Low complexity" evidence="1">
    <location>
        <begin position="293"/>
        <end position="307"/>
    </location>
</feature>
<proteinExistence type="predicted"/>
<feature type="region of interest" description="Disordered" evidence="1">
    <location>
        <begin position="502"/>
        <end position="521"/>
    </location>
</feature>
<gene>
    <name evidence="3" type="ORF">Bhyg_02592</name>
</gene>
<dbReference type="Proteomes" id="UP001151699">
    <property type="component" value="Chromosome A"/>
</dbReference>
<feature type="region of interest" description="Disordered" evidence="1">
    <location>
        <begin position="271"/>
        <end position="354"/>
    </location>
</feature>
<feature type="compositionally biased region" description="Acidic residues" evidence="1">
    <location>
        <begin position="148"/>
        <end position="163"/>
    </location>
</feature>
<comment type="caution">
    <text evidence="3">The sequence shown here is derived from an EMBL/GenBank/DDBJ whole genome shotgun (WGS) entry which is preliminary data.</text>
</comment>
<keyword evidence="4" id="KW-1185">Reference proteome</keyword>
<evidence type="ECO:0000256" key="2">
    <source>
        <dbReference type="SAM" id="SignalP"/>
    </source>
</evidence>
<feature type="compositionally biased region" description="Acidic residues" evidence="1">
    <location>
        <begin position="308"/>
        <end position="332"/>
    </location>
</feature>
<dbReference type="OrthoDB" id="7787817at2759"/>